<feature type="transmembrane region" description="Helical" evidence="7">
    <location>
        <begin position="690"/>
        <end position="714"/>
    </location>
</feature>
<gene>
    <name evidence="10" type="ORF">QP027_04090</name>
</gene>
<comment type="subcellular location">
    <subcellularLocation>
        <location evidence="1">Cell membrane</location>
        <topology evidence="1">Multi-pass membrane protein</topology>
    </subcellularLocation>
</comment>
<feature type="transmembrane region" description="Helical" evidence="7">
    <location>
        <begin position="262"/>
        <end position="285"/>
    </location>
</feature>
<dbReference type="Pfam" id="PF00664">
    <property type="entry name" value="ABC_membrane"/>
    <property type="match status" value="2"/>
</dbReference>
<keyword evidence="4 10" id="KW-0067">ATP-binding</keyword>
<keyword evidence="11" id="KW-1185">Reference proteome</keyword>
<dbReference type="RefSeq" id="WP_284826916.1">
    <property type="nucleotide sequence ID" value="NZ_CP126969.1"/>
</dbReference>
<dbReference type="SUPFAM" id="SSF52540">
    <property type="entry name" value="P-loop containing nucleoside triphosphate hydrolases"/>
    <property type="match status" value="2"/>
</dbReference>
<feature type="transmembrane region" description="Helical" evidence="7">
    <location>
        <begin position="769"/>
        <end position="788"/>
    </location>
</feature>
<dbReference type="Gene3D" id="3.40.50.300">
    <property type="entry name" value="P-loop containing nucleotide triphosphate hydrolases"/>
    <property type="match status" value="2"/>
</dbReference>
<evidence type="ECO:0000256" key="6">
    <source>
        <dbReference type="ARBA" id="ARBA00023136"/>
    </source>
</evidence>
<sequence>MNPVTTAIAFGSAIVATLLQVAVPALTGKAIDVATGAASGSIPTIAWTMVAIALIQYAGQIVRRWSAGNLSIGSQHHLRVEVLDTLNSLDGPSQDDIVTGQIVSRSISDLNQFQSVLAMTPLAVSRSVQLVVTVAVMLTMSPWLTVLSLAFLPVILFIANRSRTTLYAATWANQQATADLAEHVEQTVSGIRVVKAFGKEERAVDTLETLGKQLYAVKMRAAKLTARFRPLLSQLPNVALVITIIVGGILAIRGGITVGEFVAFTAYLTSMTSLMSMLTNTYVGLQMGMSSVDRLDDVLRLRPQRRSPADPLTLGDEPVGIEFRNVGFSSNGHTILNGFDVTVQPGETVAVVGGPGAGKSMAVQLAGAFYEPDFGDIALVGKRDYPYSQLTIESIRQRVTCVFDEAFLFSASVRDNITMGLPASDEDVARVAKLARADEFIEKLSDGYDTVVGERGLTLSGGQRQRIALARALLSAPSVMILDDATSAIDAENEKLILGNLRAELAETTVIAVAHRQSTVDHADRVLVVENGRVVLDGPRDQVTIHPSYQALMAPTLVDEPPRIPTSAELWPDVAAVEDPDFLVTTARPGAGPRGGGGPGMRGGIITATPKLKSKLAHLPEASEQPQLDSELLRRADRPFRIRDLFSAVRWLIAGVVSLLIIGVMADVAFPTLIRAAIDRGIVAQQPDALWAVAGVAVVVVLVALASSVAMTILSSRSGERLLYGLRLRSYAHLQRLGVSYFERNLSGRIMTRMTTDIDTLSNFLQTGLAQAIVSVGTLFGVGVMLVATDGSLTAIALLAVPVIILATVVFRVLSKKYYTEARMQISAVNGQFAELIGGIRTSQMHQMEPRALADFTYESDLYRRLRMRSQLLVALYFPGMQAISQVMTAVVVGVGASRVAQGELSVGVVVAFTMYLGQLYGPIQQLGQIFDSWQQATVSFNRIAELLETQTTVPDTGTNPRAHQAAEGPLEFDYVTFAYQSAEDPSATPVLDQLSVTLRAGETVALVGPTGAGKSTVVKLIARFYDPSSGVVKATGTDISEFPIPQWRRQIAQVPQESYLFPGTVADNIAYGLDQFSKEDVENAVRKIGALHVIAAIPGGFNHHVGERGRGLSAGQRQIIALARAELIDADVMLLDEATATLDPATEKAVLDASSNATRGRTSVIVAHRLATARRADRILVLESGRIIEDGSHDLLLSIQGRYAQMWETNR</sequence>
<dbReference type="InterPro" id="IPR011527">
    <property type="entry name" value="ABC1_TM_dom"/>
</dbReference>
<dbReference type="Gene3D" id="1.20.1560.10">
    <property type="entry name" value="ABC transporter type 1, transmembrane domain"/>
    <property type="match status" value="2"/>
</dbReference>
<dbReference type="CDD" id="cd18546">
    <property type="entry name" value="ABC_6TM_Rv0194_D2_like"/>
    <property type="match status" value="1"/>
</dbReference>
<dbReference type="PROSITE" id="PS50929">
    <property type="entry name" value="ABC_TM1F"/>
    <property type="match status" value="2"/>
</dbReference>
<feature type="transmembrane region" description="Helical" evidence="7">
    <location>
        <begin position="872"/>
        <end position="893"/>
    </location>
</feature>
<feature type="domain" description="ABC transporter" evidence="8">
    <location>
        <begin position="321"/>
        <end position="556"/>
    </location>
</feature>
<dbReference type="PROSITE" id="PS50893">
    <property type="entry name" value="ABC_TRANSPORTER_2"/>
    <property type="match status" value="2"/>
</dbReference>
<protein>
    <submittedName>
        <fullName evidence="10">ABC transporter ATP-binding protein</fullName>
    </submittedName>
</protein>
<proteinExistence type="predicted"/>
<feature type="transmembrane region" description="Helical" evidence="7">
    <location>
        <begin position="648"/>
        <end position="670"/>
    </location>
</feature>
<evidence type="ECO:0000313" key="10">
    <source>
        <dbReference type="EMBL" id="WIM69010.1"/>
    </source>
</evidence>
<evidence type="ECO:0000256" key="7">
    <source>
        <dbReference type="SAM" id="Phobius"/>
    </source>
</evidence>
<evidence type="ECO:0000256" key="1">
    <source>
        <dbReference type="ARBA" id="ARBA00004651"/>
    </source>
</evidence>
<evidence type="ECO:0000259" key="9">
    <source>
        <dbReference type="PROSITE" id="PS50929"/>
    </source>
</evidence>
<feature type="transmembrane region" description="Helical" evidence="7">
    <location>
        <begin position="237"/>
        <end position="256"/>
    </location>
</feature>
<feature type="domain" description="ABC transmembrane type-1" evidence="9">
    <location>
        <begin position="7"/>
        <end position="287"/>
    </location>
</feature>
<feature type="transmembrane region" description="Helical" evidence="7">
    <location>
        <begin position="143"/>
        <end position="159"/>
    </location>
</feature>
<dbReference type="SUPFAM" id="SSF90123">
    <property type="entry name" value="ABC transporter transmembrane region"/>
    <property type="match status" value="2"/>
</dbReference>
<name>A0ABY8VJP9_9CORY</name>
<evidence type="ECO:0000256" key="5">
    <source>
        <dbReference type="ARBA" id="ARBA00022989"/>
    </source>
</evidence>
<accession>A0ABY8VJP9</accession>
<dbReference type="InterPro" id="IPR039421">
    <property type="entry name" value="Type_1_exporter"/>
</dbReference>
<keyword evidence="6 7" id="KW-0472">Membrane</keyword>
<evidence type="ECO:0000259" key="8">
    <source>
        <dbReference type="PROSITE" id="PS50893"/>
    </source>
</evidence>
<dbReference type="InterPro" id="IPR017871">
    <property type="entry name" value="ABC_transporter-like_CS"/>
</dbReference>
<feature type="domain" description="ABC transporter" evidence="8">
    <location>
        <begin position="971"/>
        <end position="1210"/>
    </location>
</feature>
<evidence type="ECO:0000256" key="2">
    <source>
        <dbReference type="ARBA" id="ARBA00022692"/>
    </source>
</evidence>
<dbReference type="InterPro" id="IPR027417">
    <property type="entry name" value="P-loop_NTPase"/>
</dbReference>
<reference evidence="10 11" key="1">
    <citation type="submission" date="2023-05" db="EMBL/GenBank/DDBJ databases">
        <title>Corynebacterium suedekumii sp. nov. and Corynebacterium breve sp. nov. isolated from raw cow's milk.</title>
        <authorList>
            <person name="Baer M.K."/>
            <person name="Mehl L."/>
            <person name="Hellmuth R."/>
            <person name="Marke G."/>
            <person name="Lipski A."/>
        </authorList>
    </citation>
    <scope>NUCLEOTIDE SEQUENCE [LARGE SCALE GENOMIC DNA]</scope>
    <source>
        <strain evidence="10 11">R4</strain>
    </source>
</reference>
<dbReference type="EMBL" id="CP126969">
    <property type="protein sequence ID" value="WIM69010.1"/>
    <property type="molecule type" value="Genomic_DNA"/>
</dbReference>
<keyword evidence="3" id="KW-0547">Nucleotide-binding</keyword>
<feature type="transmembrane region" description="Helical" evidence="7">
    <location>
        <begin position="794"/>
        <end position="814"/>
    </location>
</feature>
<dbReference type="InterPro" id="IPR036640">
    <property type="entry name" value="ABC1_TM_sf"/>
</dbReference>
<dbReference type="Pfam" id="PF00005">
    <property type="entry name" value="ABC_tran"/>
    <property type="match status" value="2"/>
</dbReference>
<dbReference type="PANTHER" id="PTHR43394:SF1">
    <property type="entry name" value="ATP-BINDING CASSETTE SUB-FAMILY B MEMBER 10, MITOCHONDRIAL"/>
    <property type="match status" value="1"/>
</dbReference>
<dbReference type="InterPro" id="IPR003593">
    <property type="entry name" value="AAA+_ATPase"/>
</dbReference>
<dbReference type="SMART" id="SM00382">
    <property type="entry name" value="AAA"/>
    <property type="match status" value="2"/>
</dbReference>
<feature type="domain" description="ABC transmembrane type-1" evidence="9">
    <location>
        <begin position="654"/>
        <end position="936"/>
    </location>
</feature>
<evidence type="ECO:0000313" key="11">
    <source>
        <dbReference type="Proteomes" id="UP001225598"/>
    </source>
</evidence>
<dbReference type="GO" id="GO:0005524">
    <property type="term" value="F:ATP binding"/>
    <property type="evidence" value="ECO:0007669"/>
    <property type="project" value="UniProtKB-KW"/>
</dbReference>
<dbReference type="CDD" id="cd18543">
    <property type="entry name" value="ABC_6TM_Rv0194_D1_like"/>
    <property type="match status" value="1"/>
</dbReference>
<keyword evidence="2 7" id="KW-0812">Transmembrane</keyword>
<keyword evidence="5 7" id="KW-1133">Transmembrane helix</keyword>
<feature type="transmembrane region" description="Helical" evidence="7">
    <location>
        <begin position="37"/>
        <end position="55"/>
    </location>
</feature>
<evidence type="ECO:0000256" key="4">
    <source>
        <dbReference type="ARBA" id="ARBA00022840"/>
    </source>
</evidence>
<evidence type="ECO:0000256" key="3">
    <source>
        <dbReference type="ARBA" id="ARBA00022741"/>
    </source>
</evidence>
<organism evidence="10 11">
    <name type="scientific">Corynebacterium breve</name>
    <dbReference type="NCBI Taxonomy" id="3049799"/>
    <lineage>
        <taxon>Bacteria</taxon>
        <taxon>Bacillati</taxon>
        <taxon>Actinomycetota</taxon>
        <taxon>Actinomycetes</taxon>
        <taxon>Mycobacteriales</taxon>
        <taxon>Corynebacteriaceae</taxon>
        <taxon>Corynebacterium</taxon>
    </lineage>
</organism>
<dbReference type="InterPro" id="IPR003439">
    <property type="entry name" value="ABC_transporter-like_ATP-bd"/>
</dbReference>
<dbReference type="PROSITE" id="PS00211">
    <property type="entry name" value="ABC_TRANSPORTER_1"/>
    <property type="match status" value="1"/>
</dbReference>
<dbReference type="Proteomes" id="UP001225598">
    <property type="component" value="Chromosome"/>
</dbReference>
<dbReference type="PANTHER" id="PTHR43394">
    <property type="entry name" value="ATP-DEPENDENT PERMEASE MDL1, MITOCHONDRIAL"/>
    <property type="match status" value="1"/>
</dbReference>